<gene>
    <name evidence="1" type="ORF">ATI53_100362</name>
</gene>
<evidence type="ECO:0000313" key="1">
    <source>
        <dbReference type="EMBL" id="RAK21906.1"/>
    </source>
</evidence>
<accession>A0A327YNN0</accession>
<reference evidence="1 2" key="1">
    <citation type="submission" date="2018-06" db="EMBL/GenBank/DDBJ databases">
        <title>Genomic Encyclopedia of Archaeal and Bacterial Type Strains, Phase II (KMG-II): from individual species to whole genera.</title>
        <authorList>
            <person name="Goeker M."/>
        </authorList>
    </citation>
    <scope>NUCLEOTIDE SEQUENCE [LARGE SCALE GENOMIC DNA]</scope>
    <source>
        <strain evidence="1 2">DSM 22011</strain>
    </source>
</reference>
<name>A0A327YNN0_9RHOB</name>
<protein>
    <submittedName>
        <fullName evidence="1">Uncharacterized protein</fullName>
    </submittedName>
</protein>
<comment type="caution">
    <text evidence="1">The sequence shown here is derived from an EMBL/GenBank/DDBJ whole genome shotgun (WGS) entry which is preliminary data.</text>
</comment>
<proteinExistence type="predicted"/>
<dbReference type="Proteomes" id="UP000249165">
    <property type="component" value="Unassembled WGS sequence"/>
</dbReference>
<evidence type="ECO:0000313" key="2">
    <source>
        <dbReference type="Proteomes" id="UP000249165"/>
    </source>
</evidence>
<dbReference type="EMBL" id="QLMG01000003">
    <property type="protein sequence ID" value="RAK21906.1"/>
    <property type="molecule type" value="Genomic_DNA"/>
</dbReference>
<organism evidence="1 2">
    <name type="scientific">Salipiger aestuarii</name>
    <dbReference type="NCBI Taxonomy" id="568098"/>
    <lineage>
        <taxon>Bacteria</taxon>
        <taxon>Pseudomonadati</taxon>
        <taxon>Pseudomonadota</taxon>
        <taxon>Alphaproteobacteria</taxon>
        <taxon>Rhodobacterales</taxon>
        <taxon>Roseobacteraceae</taxon>
        <taxon>Salipiger</taxon>
    </lineage>
</organism>
<dbReference type="AlphaFoldDB" id="A0A327YNN0"/>
<sequence>MICSLMLAATVTGCADVVPRKVGQLQVLPPERLAFNEQVAFNAAAPILARMTPGIPTKKALRCVFEHAQTDQIQALAQNSALGQPDLNDDIVLDILYDEGTRFCLRGGPIYWLFG</sequence>
<keyword evidence="2" id="KW-1185">Reference proteome</keyword>